<dbReference type="Proteomes" id="UP000828236">
    <property type="component" value="Unassembled WGS sequence"/>
</dbReference>
<dbReference type="GO" id="GO:0050185">
    <property type="term" value="F:phosphatidylinositol deacylase activity"/>
    <property type="evidence" value="ECO:0007669"/>
    <property type="project" value="TreeGrafter"/>
</dbReference>
<keyword evidence="8 10" id="KW-1133">Transmembrane helix</keyword>
<dbReference type="Gene3D" id="3.40.50.1820">
    <property type="entry name" value="alpha/beta hydrolase"/>
    <property type="match status" value="1"/>
</dbReference>
<dbReference type="GO" id="GO:0006505">
    <property type="term" value="P:GPI anchor metabolic process"/>
    <property type="evidence" value="ECO:0007669"/>
    <property type="project" value="TreeGrafter"/>
</dbReference>
<feature type="transmembrane region" description="Helical" evidence="10">
    <location>
        <begin position="895"/>
        <end position="914"/>
    </location>
</feature>
<dbReference type="PANTHER" id="PTHR15495">
    <property type="entry name" value="NEGATIVE REGULATOR OF VESICLE FORMATION-RELATED"/>
    <property type="match status" value="1"/>
</dbReference>
<comment type="similarity">
    <text evidence="2 10">Belongs to the GPI inositol-deacylase family.</text>
</comment>
<dbReference type="InterPro" id="IPR029058">
    <property type="entry name" value="AB_hydrolase_fold"/>
</dbReference>
<evidence type="ECO:0000313" key="12">
    <source>
        <dbReference type="EMBL" id="KAH7640215.1"/>
    </source>
</evidence>
<reference evidence="12" key="1">
    <citation type="submission" date="2020-06" db="EMBL/GenBank/DDBJ databases">
        <authorList>
            <person name="Ji K."/>
            <person name="Li J."/>
        </authorList>
    </citation>
    <scope>NUCLEOTIDE SEQUENCE</scope>
    <source>
        <strain evidence="12">JKM2019</strain>
        <tissue evidence="12">Whole body</tissue>
    </source>
</reference>
<evidence type="ECO:0000259" key="11">
    <source>
        <dbReference type="Pfam" id="PF07819"/>
    </source>
</evidence>
<evidence type="ECO:0000256" key="2">
    <source>
        <dbReference type="ARBA" id="ARBA00006931"/>
    </source>
</evidence>
<dbReference type="EMBL" id="SDOV01000005">
    <property type="protein sequence ID" value="KAH7640215.1"/>
    <property type="molecule type" value="Genomic_DNA"/>
</dbReference>
<sequence length="1013" mass="118226">MISTGGTLLVATFSLLLIGFIDLFINEPNRCEMTYMYQIPEYVEIDMERNVRKMFSNYHLYVYGEGQYAETLRLNEFNGQPIIFVPGNAGSHKQVRSLASVALLMSAKKASHLNYFTIDYNEELSAFIGDKLERQTRFLYHSIRRVLELYKHVANIRIILIGHSIGGLLIRSLLTKDPFRQFLPRISMVLTLSTPNRHPAIGYNYQTIRFYERIHHYYQSHRNTKLSDLNFVSIGGSYQDMIVRPDLIRLNSSNPNDLSILTTAIPDVWVSADHLCIVWCRQLMIKLNRMFFDLIDHDTLVFIESTDLRQRIIDYHLLDRHYTKEYPPNLPSTNVSTLFMMKSAKIEWIELKDRLVRLSFVKIIRPINYLISLKEREMTAIYLEGNLTPDTIMIGNCEPKSEPNVTKTAFECNGNIYTLSLMTRLAPRLNSKWDRHVGQFDADEWLAQGFTHLIINLSPSQSSRYALIIDRFTKPIRQRTIEMPNPLYKLIASSPFDSKLVFAKLISQEQLYYELTIENFNNVWDSYWMVVQTTSCYQNDSTFNGFMHLTYPSNPELDEFIWPLQPHKNSQYQFSFSRHTNNVQLIGNSRPKIYLFLEPNCGFDFLVKFSFTGSIAQLLRHYFALIVPMAISVMILVLSIQFSNLCNRYTFSNADLERYKTFVKRDEFAGKCYQFQTASELMVQRHYFAFCFIQIVPASMLALFIIKQMYPTHDLVNLANVSIEYRTIICIILFLFAYSIIYMSTILVTHLANNFSNGLIFFRIRFFQNFSLLPGRFGHFIRLEKLTPIIDIGAVLMFINTATYFLPLTYCLIHFFFTISMLYWFYQAKSLELRIGKTTSTSLVFAIYPMLFLLLLAITLLHLPYCIDWIFGHATIAVNDKANILNIAIKNISTVYLEDCLLLLFLTILMAMFHSNPLDLQTRLRSYHSNRTQEIFNILLLIMAFINMIIGGLIWESIRMVITMVITLITIGHFRNHLWNKINSNTINHDNHADDDQQQKNVNINHEKLFKSE</sequence>
<dbReference type="OrthoDB" id="348976at2759"/>
<dbReference type="EC" id="3.1.-.-" evidence="10"/>
<feature type="transmembrane region" description="Helical" evidence="10">
    <location>
        <begin position="804"/>
        <end position="826"/>
    </location>
</feature>
<keyword evidence="6 10" id="KW-0256">Endoplasmic reticulum</keyword>
<evidence type="ECO:0000256" key="8">
    <source>
        <dbReference type="ARBA" id="ARBA00022989"/>
    </source>
</evidence>
<dbReference type="AlphaFoldDB" id="A0A9D4NW04"/>
<evidence type="ECO:0000256" key="10">
    <source>
        <dbReference type="RuleBase" id="RU365011"/>
    </source>
</evidence>
<keyword evidence="3 10" id="KW-0813">Transport</keyword>
<dbReference type="SUPFAM" id="SSF53474">
    <property type="entry name" value="alpha/beta-Hydrolases"/>
    <property type="match status" value="1"/>
</dbReference>
<organism evidence="12">
    <name type="scientific">Dermatophagoides farinae</name>
    <name type="common">American house dust mite</name>
    <dbReference type="NCBI Taxonomy" id="6954"/>
    <lineage>
        <taxon>Eukaryota</taxon>
        <taxon>Metazoa</taxon>
        <taxon>Ecdysozoa</taxon>
        <taxon>Arthropoda</taxon>
        <taxon>Chelicerata</taxon>
        <taxon>Arachnida</taxon>
        <taxon>Acari</taxon>
        <taxon>Acariformes</taxon>
        <taxon>Sarcoptiformes</taxon>
        <taxon>Astigmata</taxon>
        <taxon>Psoroptidia</taxon>
        <taxon>Analgoidea</taxon>
        <taxon>Pyroglyphidae</taxon>
        <taxon>Dermatophagoidinae</taxon>
        <taxon>Dermatophagoides</taxon>
    </lineage>
</organism>
<evidence type="ECO:0000256" key="4">
    <source>
        <dbReference type="ARBA" id="ARBA00022692"/>
    </source>
</evidence>
<dbReference type="Pfam" id="PF24660">
    <property type="entry name" value="PGAP1_3rd"/>
    <property type="match status" value="1"/>
</dbReference>
<protein>
    <recommendedName>
        <fullName evidence="10">GPI inositol-deacylase</fullName>
        <ecNumber evidence="10">3.1.-.-</ecNumber>
    </recommendedName>
</protein>
<evidence type="ECO:0000256" key="7">
    <source>
        <dbReference type="ARBA" id="ARBA00022927"/>
    </source>
</evidence>
<proteinExistence type="inferred from homology"/>
<dbReference type="InterPro" id="IPR012908">
    <property type="entry name" value="PGAP1-ab_dom-like"/>
</dbReference>
<keyword evidence="9 10" id="KW-0472">Membrane</keyword>
<accession>A0A9D4NW04</accession>
<name>A0A9D4NW04_DERFA</name>
<dbReference type="PANTHER" id="PTHR15495:SF7">
    <property type="entry name" value="GPI INOSITOL-DEACYLASE"/>
    <property type="match status" value="1"/>
</dbReference>
<feature type="transmembrane region" description="Helical" evidence="10">
    <location>
        <begin position="622"/>
        <end position="642"/>
    </location>
</feature>
<keyword evidence="5 10" id="KW-0378">Hydrolase</keyword>
<feature type="transmembrane region" description="Helical" evidence="10">
    <location>
        <begin position="6"/>
        <end position="25"/>
    </location>
</feature>
<feature type="transmembrane region" description="Helical" evidence="10">
    <location>
        <begin position="935"/>
        <end position="955"/>
    </location>
</feature>
<feature type="transmembrane region" description="Helical" evidence="10">
    <location>
        <begin position="687"/>
        <end position="706"/>
    </location>
</feature>
<evidence type="ECO:0000256" key="1">
    <source>
        <dbReference type="ARBA" id="ARBA00004477"/>
    </source>
</evidence>
<dbReference type="GO" id="GO:0005789">
    <property type="term" value="C:endoplasmic reticulum membrane"/>
    <property type="evidence" value="ECO:0007669"/>
    <property type="project" value="UniProtKB-SubCell"/>
</dbReference>
<dbReference type="InterPro" id="IPR039529">
    <property type="entry name" value="PGAP1/BST1"/>
</dbReference>
<keyword evidence="7 10" id="KW-0653">Protein transport</keyword>
<evidence type="ECO:0000256" key="9">
    <source>
        <dbReference type="ARBA" id="ARBA00023136"/>
    </source>
</evidence>
<dbReference type="GO" id="GO:0006888">
    <property type="term" value="P:endoplasmic reticulum to Golgi vesicle-mediated transport"/>
    <property type="evidence" value="ECO:0007669"/>
    <property type="project" value="TreeGrafter"/>
</dbReference>
<feature type="transmembrane region" description="Helical" evidence="10">
    <location>
        <begin position="727"/>
        <end position="752"/>
    </location>
</feature>
<dbReference type="Pfam" id="PF07819">
    <property type="entry name" value="PGAP1"/>
    <property type="match status" value="1"/>
</dbReference>
<feature type="domain" description="GPI inositol-deacylase PGAP1-like alpha/beta" evidence="11">
    <location>
        <begin position="77"/>
        <end position="293"/>
    </location>
</feature>
<comment type="subcellular location">
    <subcellularLocation>
        <location evidence="1">Endoplasmic reticulum membrane</location>
        <topology evidence="1">Multi-pass membrane protein</topology>
    </subcellularLocation>
</comment>
<gene>
    <name evidence="12" type="ORF">HUG17_7682</name>
</gene>
<feature type="transmembrane region" description="Helical" evidence="10">
    <location>
        <begin position="838"/>
        <end position="861"/>
    </location>
</feature>
<keyword evidence="4 10" id="KW-0812">Transmembrane</keyword>
<comment type="caution">
    <text evidence="12">The sequence shown here is derived from an EMBL/GenBank/DDBJ whole genome shotgun (WGS) entry which is preliminary data.</text>
</comment>
<comment type="function">
    <text evidence="10">Involved in inositol deacylation of GPI-anchored proteins which plays important roles in the quality control and ER-associated degradation of GPI-anchored proteins.</text>
</comment>
<evidence type="ECO:0000256" key="6">
    <source>
        <dbReference type="ARBA" id="ARBA00022824"/>
    </source>
</evidence>
<evidence type="ECO:0000256" key="5">
    <source>
        <dbReference type="ARBA" id="ARBA00022801"/>
    </source>
</evidence>
<reference evidence="12" key="2">
    <citation type="journal article" date="2021" name="World Allergy Organ. J.">
        <title>Chromosome-level assembly of Dermatophagoides farinae genome and transcriptome reveals two novel allergens Der f 37 and Der f 39.</title>
        <authorList>
            <person name="Chen J."/>
            <person name="Cai Z."/>
            <person name="Fan D."/>
            <person name="Hu J."/>
            <person name="Hou Y."/>
            <person name="He Y."/>
            <person name="Zhang Z."/>
            <person name="Zhao Z."/>
            <person name="Gao P."/>
            <person name="Hu W."/>
            <person name="Sun J."/>
            <person name="Li J."/>
            <person name="Ji K."/>
        </authorList>
    </citation>
    <scope>NUCLEOTIDE SEQUENCE</scope>
    <source>
        <strain evidence="12">JKM2019</strain>
    </source>
</reference>
<evidence type="ECO:0000256" key="3">
    <source>
        <dbReference type="ARBA" id="ARBA00022448"/>
    </source>
</evidence>
<dbReference type="GO" id="GO:0015031">
    <property type="term" value="P:protein transport"/>
    <property type="evidence" value="ECO:0007669"/>
    <property type="project" value="UniProtKB-KW"/>
</dbReference>